<gene>
    <name evidence="1" type="ORF">C9381_11680</name>
</gene>
<sequence length="61" mass="6781">MWMSKRLGPYQPGGVFYFKYPLKGIAIYLSLAGDKKFTLLSTGKALTAFASGLFFKNIGLR</sequence>
<proteinExistence type="predicted"/>
<organism evidence="1 2">
    <name type="scientific">Pantoea vagans</name>
    <dbReference type="NCBI Taxonomy" id="470934"/>
    <lineage>
        <taxon>Bacteria</taxon>
        <taxon>Pseudomonadati</taxon>
        <taxon>Pseudomonadota</taxon>
        <taxon>Gammaproteobacteria</taxon>
        <taxon>Enterobacterales</taxon>
        <taxon>Erwiniaceae</taxon>
        <taxon>Pantoea</taxon>
    </lineage>
</organism>
<protein>
    <submittedName>
        <fullName evidence="1">Uncharacterized protein</fullName>
    </submittedName>
</protein>
<evidence type="ECO:0000313" key="1">
    <source>
        <dbReference type="EMBL" id="AVV37812.1"/>
    </source>
</evidence>
<dbReference type="Proteomes" id="UP000241538">
    <property type="component" value="Chromosome"/>
</dbReference>
<evidence type="ECO:0000313" key="2">
    <source>
        <dbReference type="Proteomes" id="UP000241538"/>
    </source>
</evidence>
<reference evidence="1 2" key="1">
    <citation type="journal article" date="2018" name="Int J Genomics">
        <title>Comparative Genomics Analysis of Plasmid pPV989-94 from a Clinical Isolate of Pantoea vagans PV989.</title>
        <authorList>
            <person name="Xu L."/>
            <person name="Yin M."/>
            <person name="Zhu T."/>
            <person name="Lu J."/>
            <person name="Bao Q."/>
        </authorList>
    </citation>
    <scope>NUCLEOTIDE SEQUENCE [LARGE SCALE GENOMIC DNA]</scope>
    <source>
        <strain evidence="1 2">PV989</strain>
    </source>
</reference>
<name>A0AAN1NR54_9GAMM</name>
<accession>A0AAN1NR54</accession>
<dbReference type="AlphaFoldDB" id="A0AAN1NR54"/>
<dbReference type="EMBL" id="CP028349">
    <property type="protein sequence ID" value="AVV37812.1"/>
    <property type="molecule type" value="Genomic_DNA"/>
</dbReference>